<proteinExistence type="predicted"/>
<protein>
    <submittedName>
        <fullName evidence="7">Symplekin tight junction protein C terminal-domain-containing protein</fullName>
    </submittedName>
</protein>
<dbReference type="InterPro" id="IPR019410">
    <property type="entry name" value="Methyltransf_16"/>
</dbReference>
<evidence type="ECO:0000259" key="5">
    <source>
        <dbReference type="Pfam" id="PF11935"/>
    </source>
</evidence>
<evidence type="ECO:0000313" key="8">
    <source>
        <dbReference type="Proteomes" id="UP000278143"/>
    </source>
</evidence>
<keyword evidence="2" id="KW-0507">mRNA processing</keyword>
<evidence type="ECO:0000256" key="3">
    <source>
        <dbReference type="ARBA" id="ARBA00023242"/>
    </source>
</evidence>
<evidence type="ECO:0000256" key="2">
    <source>
        <dbReference type="ARBA" id="ARBA00022664"/>
    </source>
</evidence>
<comment type="subcellular location">
    <subcellularLocation>
        <location evidence="1">Nucleus</location>
    </subcellularLocation>
</comment>
<feature type="domain" description="Symplekin C-terminal" evidence="6">
    <location>
        <begin position="755"/>
        <end position="952"/>
    </location>
</feature>
<dbReference type="GO" id="GO:0005847">
    <property type="term" value="C:mRNA cleavage and polyadenylation specificity factor complex"/>
    <property type="evidence" value="ECO:0007669"/>
    <property type="project" value="TreeGrafter"/>
</dbReference>
<evidence type="ECO:0000256" key="1">
    <source>
        <dbReference type="ARBA" id="ARBA00004123"/>
    </source>
</evidence>
<dbReference type="InterPro" id="IPR011989">
    <property type="entry name" value="ARM-like"/>
</dbReference>
<evidence type="ECO:0000259" key="6">
    <source>
        <dbReference type="Pfam" id="PF12295"/>
    </source>
</evidence>
<feature type="compositionally biased region" description="Basic and acidic residues" evidence="4">
    <location>
        <begin position="998"/>
        <end position="1021"/>
    </location>
</feature>
<dbReference type="InterPro" id="IPR021850">
    <property type="entry name" value="Symplekin/Pta1"/>
</dbReference>
<dbReference type="Pfam" id="PF11935">
    <property type="entry name" value="SYMPK_PTA1_N"/>
    <property type="match status" value="1"/>
</dbReference>
<reference evidence="8" key="1">
    <citation type="journal article" date="2018" name="Nat. Microbiol.">
        <title>Leveraging single-cell genomics to expand the fungal tree of life.</title>
        <authorList>
            <person name="Ahrendt S.R."/>
            <person name="Quandt C.A."/>
            <person name="Ciobanu D."/>
            <person name="Clum A."/>
            <person name="Salamov A."/>
            <person name="Andreopoulos B."/>
            <person name="Cheng J.F."/>
            <person name="Woyke T."/>
            <person name="Pelin A."/>
            <person name="Henrissat B."/>
            <person name="Reynolds N.K."/>
            <person name="Benny G.L."/>
            <person name="Smith M.E."/>
            <person name="James T.Y."/>
            <person name="Grigoriev I.V."/>
        </authorList>
    </citation>
    <scope>NUCLEOTIDE SEQUENCE [LARGE SCALE GENOMIC DNA]</scope>
    <source>
        <strain evidence="8">Benny S71-1</strain>
    </source>
</reference>
<name>A0A4P9Z5S2_9FUNG</name>
<accession>A0A4P9Z5S2</accession>
<dbReference type="InterPro" id="IPR022075">
    <property type="entry name" value="Symplekin_C"/>
</dbReference>
<evidence type="ECO:0000313" key="7">
    <source>
        <dbReference type="EMBL" id="RKP26980.1"/>
    </source>
</evidence>
<dbReference type="AlphaFoldDB" id="A0A4P9Z5S2"/>
<feature type="compositionally biased region" description="Low complexity" evidence="4">
    <location>
        <begin position="534"/>
        <end position="549"/>
    </location>
</feature>
<dbReference type="EMBL" id="KZ989294">
    <property type="protein sequence ID" value="RKP26980.1"/>
    <property type="molecule type" value="Genomic_DNA"/>
</dbReference>
<dbReference type="OrthoDB" id="331600at2759"/>
<dbReference type="GO" id="GO:0006397">
    <property type="term" value="P:mRNA processing"/>
    <property type="evidence" value="ECO:0007669"/>
    <property type="project" value="UniProtKB-KW"/>
</dbReference>
<dbReference type="Proteomes" id="UP000278143">
    <property type="component" value="Unassembled WGS sequence"/>
</dbReference>
<dbReference type="Pfam" id="PF12295">
    <property type="entry name" value="Symplekin_C"/>
    <property type="match status" value="1"/>
</dbReference>
<keyword evidence="8" id="KW-1185">Reference proteome</keyword>
<feature type="domain" description="Symplekin/Pta1 N-terminal" evidence="5">
    <location>
        <begin position="217"/>
        <end position="369"/>
    </location>
</feature>
<feature type="compositionally biased region" description="Basic and acidic residues" evidence="4">
    <location>
        <begin position="520"/>
        <end position="531"/>
    </location>
</feature>
<feature type="region of interest" description="Disordered" evidence="4">
    <location>
        <begin position="85"/>
        <end position="118"/>
    </location>
</feature>
<dbReference type="PANTHER" id="PTHR15245">
    <property type="entry name" value="SYMPLEKIN-RELATED"/>
    <property type="match status" value="1"/>
</dbReference>
<evidence type="ECO:0000256" key="4">
    <source>
        <dbReference type="SAM" id="MobiDB-lite"/>
    </source>
</evidence>
<keyword evidence="3" id="KW-0539">Nucleus</keyword>
<organism evidence="7 8">
    <name type="scientific">Syncephalis pseudoplumigaleata</name>
    <dbReference type="NCBI Taxonomy" id="1712513"/>
    <lineage>
        <taxon>Eukaryota</taxon>
        <taxon>Fungi</taxon>
        <taxon>Fungi incertae sedis</taxon>
        <taxon>Zoopagomycota</taxon>
        <taxon>Zoopagomycotina</taxon>
        <taxon>Zoopagomycetes</taxon>
        <taxon>Zoopagales</taxon>
        <taxon>Piptocephalidaceae</taxon>
        <taxon>Syncephalis</taxon>
    </lineage>
</organism>
<feature type="region of interest" description="Disordered" evidence="4">
    <location>
        <begin position="520"/>
        <end position="551"/>
    </location>
</feature>
<feature type="region of interest" description="Disordered" evidence="4">
    <location>
        <begin position="974"/>
        <end position="1031"/>
    </location>
</feature>
<dbReference type="InterPro" id="IPR032460">
    <property type="entry name" value="Symplekin/Pta1_N"/>
</dbReference>
<gene>
    <name evidence="7" type="ORF">SYNPS1DRAFT_27347</name>
</gene>
<sequence length="1031" mass="114611">MSTAELSDALPRLSGVDYVRVLDSYDEVFALYTSGDRADWTHNASVDQKAALFEVDIDGANVYLTDQASMLPLLWRNARRNELFAGDDPSEHAGKGGATSRRTSRRAQHASAHDGGRGSVQVMELAWEEHASLPADVGRQTWRYILASDCVYNEHIVSVLVQTMRRLAHPTTLVLMAQELRSDSVHQAFIDELLGHFDVWRVVPVEADETASCYGEGDAALWKTVEQLKMTVIELAATSAYERVRVMAVKYFGMLVCLFSSASSSSSSSSDISLDACPLSHPFLPRQALEQESQSVLSTLILWIPNISANGAAAILNVLAMVCRARPQFIPNIVSTLLSYYASPPPAWPAMRVRYYQKNLKVMLMSIFKCVLMDSGIGIGAATVVFHWTNKRAAQAEEASRATAPERPFDVTTLPVDVAAQLATDCLHKLSDIEFRQAAAGAPLRPLSIVGISDVMPPRKRIRVSVRDPRHRDARFAGLLHTVVESAPVEEKPAAVMVAIDETKSIAELREELIKKEAQEREMEQGAHRGADGAAATATATATTASSSTPAMMDEHMGMSTHLQGPEAMSAEESRALRGECYDRLLQDGTASSISLSVWMQILVRLAARSLHAPDHYRERLWSFMRENFDRHEELCISWLYEAWHRCDRDSYTAYAEQIYELAREHAMQQAFALGDFIQKFPHVPDSLLARLNALFDEKASLPLGIDALGVLAVQRPPMREQAFNLLLARCVDQVAPSPRLVRTVRKVYSERELDARFLIPIISGLDKMEIIETLPKIIGLLNNTEHERKIVREVLLRILTTPTTTTMGSTAAMAATSTGLKGRLAPSELLVALHTFDEHQVGIRKAAEATQICFGEKGIFTAEVLVVVMQQLLDRPMLPTLFMRTVIQSVTLYPTLSNYVITLLQKLIARQIWTNATLWQGFIRCCNLMAPKSFDLMFQLPKPQLLDLLSKEPSLKPRLREYAQQKREQRALRAGSMPITAANAEDAPGKATAEPLDLTKEDATHREEMQKENVVDHAEELLPQPSSLNE</sequence>
<dbReference type="Pfam" id="PF10294">
    <property type="entry name" value="Methyltransf_16"/>
    <property type="match status" value="1"/>
</dbReference>
<dbReference type="Gene3D" id="1.25.10.10">
    <property type="entry name" value="Leucine-rich Repeat Variant"/>
    <property type="match status" value="1"/>
</dbReference>
<dbReference type="PANTHER" id="PTHR15245:SF20">
    <property type="entry name" value="SYMPLEKIN"/>
    <property type="match status" value="1"/>
</dbReference>